<protein>
    <recommendedName>
        <fullName evidence="7">C1q domain-containing protein</fullName>
    </recommendedName>
</protein>
<evidence type="ECO:0000256" key="3">
    <source>
        <dbReference type="ARBA" id="ARBA00022729"/>
    </source>
</evidence>
<accession>A0A8W8JXJ1</accession>
<feature type="signal peptide" evidence="6">
    <location>
        <begin position="1"/>
        <end position="20"/>
    </location>
</feature>
<dbReference type="AlphaFoldDB" id="A0A8W8JXJ1"/>
<dbReference type="Pfam" id="PF00386">
    <property type="entry name" value="C1q"/>
    <property type="match status" value="1"/>
</dbReference>
<keyword evidence="2" id="KW-0964">Secreted</keyword>
<dbReference type="InterPro" id="IPR050822">
    <property type="entry name" value="Cerebellin_Synaptic_Org"/>
</dbReference>
<keyword evidence="3 6" id="KW-0732">Signal</keyword>
<feature type="compositionally biased region" description="Basic and acidic residues" evidence="5">
    <location>
        <begin position="88"/>
        <end position="105"/>
    </location>
</feature>
<dbReference type="Gene3D" id="2.60.120.40">
    <property type="match status" value="1"/>
</dbReference>
<dbReference type="EnsemblMetazoa" id="G21459.1">
    <property type="protein sequence ID" value="G21459.1:cds"/>
    <property type="gene ID" value="G21459"/>
</dbReference>
<dbReference type="PROSITE" id="PS50871">
    <property type="entry name" value="C1Q"/>
    <property type="match status" value="1"/>
</dbReference>
<evidence type="ECO:0000256" key="1">
    <source>
        <dbReference type="ARBA" id="ARBA00004613"/>
    </source>
</evidence>
<dbReference type="OrthoDB" id="6151356at2759"/>
<dbReference type="PRINTS" id="PR00007">
    <property type="entry name" value="COMPLEMNTC1Q"/>
</dbReference>
<keyword evidence="9" id="KW-1185">Reference proteome</keyword>
<evidence type="ECO:0000256" key="4">
    <source>
        <dbReference type="SAM" id="Coils"/>
    </source>
</evidence>
<feature type="domain" description="C1q" evidence="7">
    <location>
        <begin position="122"/>
        <end position="258"/>
    </location>
</feature>
<dbReference type="InterPro" id="IPR001073">
    <property type="entry name" value="C1q_dom"/>
</dbReference>
<dbReference type="InterPro" id="IPR008983">
    <property type="entry name" value="Tumour_necrosis_fac-like_dom"/>
</dbReference>
<dbReference type="PANTHER" id="PTHR22923:SF116">
    <property type="entry name" value="C1Q DOMAIN-CONTAINING PROTEIN"/>
    <property type="match status" value="1"/>
</dbReference>
<dbReference type="SMART" id="SM00110">
    <property type="entry name" value="C1Q"/>
    <property type="match status" value="1"/>
</dbReference>
<feature type="coiled-coil region" evidence="4">
    <location>
        <begin position="25"/>
        <end position="52"/>
    </location>
</feature>
<evidence type="ECO:0000259" key="7">
    <source>
        <dbReference type="PROSITE" id="PS50871"/>
    </source>
</evidence>
<evidence type="ECO:0000256" key="5">
    <source>
        <dbReference type="SAM" id="MobiDB-lite"/>
    </source>
</evidence>
<evidence type="ECO:0000313" key="8">
    <source>
        <dbReference type="EnsemblMetazoa" id="G21459.1:cds"/>
    </source>
</evidence>
<feature type="chain" id="PRO_5036462949" description="C1q domain-containing protein" evidence="6">
    <location>
        <begin position="21"/>
        <end position="258"/>
    </location>
</feature>
<evidence type="ECO:0000256" key="6">
    <source>
        <dbReference type="SAM" id="SignalP"/>
    </source>
</evidence>
<sequence>MLSWPLFVLCLLFLETQGRSTENILEKTLEDVERLRALVLELKDNVSNQDQRISDLLLSQTIDRARIKTLEDGYKTLISEKNCNPRVPSDDGIRKNRTRDAPRKFPSTDDIMYEVSATEKRETENVIAFYAYMSGDFVPGIKHTIPFDTVITNKGNGFHSSTGVFIAPGPGYYVFTWTVRMTHGSQHSLELVVNSSVKGASFMRTHDPEDQTITATAAVYVNQNDDVYIRTHGSYAYNAGNIRSDTYSRTSFAGWRLA</sequence>
<dbReference type="GO" id="GO:0005576">
    <property type="term" value="C:extracellular region"/>
    <property type="evidence" value="ECO:0007669"/>
    <property type="project" value="UniProtKB-SubCell"/>
</dbReference>
<comment type="subcellular location">
    <subcellularLocation>
        <location evidence="1">Secreted</location>
    </subcellularLocation>
</comment>
<reference evidence="8" key="1">
    <citation type="submission" date="2022-08" db="UniProtKB">
        <authorList>
            <consortium name="EnsemblMetazoa"/>
        </authorList>
    </citation>
    <scope>IDENTIFICATION</scope>
    <source>
        <strain evidence="8">05x7-T-G4-1.051#20</strain>
    </source>
</reference>
<dbReference type="SUPFAM" id="SSF49842">
    <property type="entry name" value="TNF-like"/>
    <property type="match status" value="1"/>
</dbReference>
<feature type="region of interest" description="Disordered" evidence="5">
    <location>
        <begin position="85"/>
        <end position="105"/>
    </location>
</feature>
<proteinExistence type="predicted"/>
<keyword evidence="4" id="KW-0175">Coiled coil</keyword>
<evidence type="ECO:0000256" key="2">
    <source>
        <dbReference type="ARBA" id="ARBA00022525"/>
    </source>
</evidence>
<dbReference type="Proteomes" id="UP000005408">
    <property type="component" value="Unassembled WGS sequence"/>
</dbReference>
<dbReference type="OMA" id="RMNSISC"/>
<dbReference type="PANTHER" id="PTHR22923">
    <property type="entry name" value="CEREBELLIN-RELATED"/>
    <property type="match status" value="1"/>
</dbReference>
<evidence type="ECO:0000313" key="9">
    <source>
        <dbReference type="Proteomes" id="UP000005408"/>
    </source>
</evidence>
<name>A0A8W8JXJ1_MAGGI</name>
<organism evidence="8 9">
    <name type="scientific">Magallana gigas</name>
    <name type="common">Pacific oyster</name>
    <name type="synonym">Crassostrea gigas</name>
    <dbReference type="NCBI Taxonomy" id="29159"/>
    <lineage>
        <taxon>Eukaryota</taxon>
        <taxon>Metazoa</taxon>
        <taxon>Spiralia</taxon>
        <taxon>Lophotrochozoa</taxon>
        <taxon>Mollusca</taxon>
        <taxon>Bivalvia</taxon>
        <taxon>Autobranchia</taxon>
        <taxon>Pteriomorphia</taxon>
        <taxon>Ostreida</taxon>
        <taxon>Ostreoidea</taxon>
        <taxon>Ostreidae</taxon>
        <taxon>Magallana</taxon>
    </lineage>
</organism>